<protein>
    <submittedName>
        <fullName evidence="1">ARAD1D24002p</fullName>
    </submittedName>
</protein>
<accession>A0A060TFK6</accession>
<gene>
    <name evidence="1" type="ORF">GNLVRS02_ARAD1D24002g</name>
</gene>
<sequence length="327" mass="37558">MPDMNLHQNKFLVLNGETRWSWSPVLTIPVDCDDFERRLLYHLHSTFPKTPYSEPQGHVVVNGVTDLARLDKVYTILEHKVPHPTKLCRILYNTGTAEVDVRTRAVSRLRQSLIFEADKMLAVAVHKSLDHIAMLGYRVDSSFPVYSRYCEELVPLREFADIDGNLAIIDRTPDRAWVRDSLGSVEPAVVLECRIGQERHELDKLCDDYIEGYAFVNLAIVFNVHVDYNDNKGRRLKVEVVYKMRDDEDVCKSFLVSSTGCTGRIFFPFDWLCDRRPGEDFPDNTQIALDGEVLCELVRALEKSHWRAQDSEVSIDPEAFQALRLVA</sequence>
<reference evidence="1" key="1">
    <citation type="submission" date="2014-02" db="EMBL/GenBank/DDBJ databases">
        <authorList>
            <person name="Genoscope - CEA"/>
        </authorList>
    </citation>
    <scope>NUCLEOTIDE SEQUENCE</scope>
    <source>
        <strain evidence="1">LS3</strain>
    </source>
</reference>
<reference evidence="1" key="2">
    <citation type="submission" date="2014-06" db="EMBL/GenBank/DDBJ databases">
        <title>The complete genome of Blastobotrys (Arxula) adeninivorans LS3 - a yeast of biotechnological interest.</title>
        <authorList>
            <person name="Kunze G."/>
            <person name="Gaillardin C."/>
            <person name="Czernicka M."/>
            <person name="Durrens P."/>
            <person name="Martin T."/>
            <person name="Boer E."/>
            <person name="Gabaldon T."/>
            <person name="Cruz J."/>
            <person name="Talla E."/>
            <person name="Marck C."/>
            <person name="Goffeau A."/>
            <person name="Barbe V."/>
            <person name="Baret P."/>
            <person name="Baronian K."/>
            <person name="Beier S."/>
            <person name="Bleykasten C."/>
            <person name="Bode R."/>
            <person name="Casaregola S."/>
            <person name="Despons L."/>
            <person name="Fairhead C."/>
            <person name="Giersberg M."/>
            <person name="Gierski P."/>
            <person name="Hahnel U."/>
            <person name="Hartmann A."/>
            <person name="Jankowska D."/>
            <person name="Jubin C."/>
            <person name="Jung P."/>
            <person name="Lafontaine I."/>
            <person name="Leh-Louis V."/>
            <person name="Lemaire M."/>
            <person name="Marcet-Houben M."/>
            <person name="Mascher M."/>
            <person name="Morel G."/>
            <person name="Richard G.-F."/>
            <person name="Riechen J."/>
            <person name="Sacerdot C."/>
            <person name="Sarkar A."/>
            <person name="Savel G."/>
            <person name="Schacherer J."/>
            <person name="Sherman D."/>
            <person name="Straub M.-L."/>
            <person name="Stein N."/>
            <person name="Thierry A."/>
            <person name="Trautwein-Schult A."/>
            <person name="Westhof E."/>
            <person name="Worch S."/>
            <person name="Dujon B."/>
            <person name="Souciet J.-L."/>
            <person name="Wincker P."/>
            <person name="Scholz U."/>
            <person name="Neuveglise N."/>
        </authorList>
    </citation>
    <scope>NUCLEOTIDE SEQUENCE</scope>
    <source>
        <strain evidence="1">LS3</strain>
    </source>
</reference>
<name>A0A060TFK6_BLAAD</name>
<evidence type="ECO:0000313" key="1">
    <source>
        <dbReference type="EMBL" id="CDP37976.1"/>
    </source>
</evidence>
<dbReference type="AlphaFoldDB" id="A0A060TFK6"/>
<dbReference type="EMBL" id="HG937694">
    <property type="protein sequence ID" value="CDP37976.1"/>
    <property type="molecule type" value="Genomic_DNA"/>
</dbReference>
<proteinExistence type="predicted"/>
<organism evidence="1">
    <name type="scientific">Blastobotrys adeninivorans</name>
    <name type="common">Yeast</name>
    <name type="synonym">Arxula adeninivorans</name>
    <dbReference type="NCBI Taxonomy" id="409370"/>
    <lineage>
        <taxon>Eukaryota</taxon>
        <taxon>Fungi</taxon>
        <taxon>Dikarya</taxon>
        <taxon>Ascomycota</taxon>
        <taxon>Saccharomycotina</taxon>
        <taxon>Dipodascomycetes</taxon>
        <taxon>Dipodascales</taxon>
        <taxon>Trichomonascaceae</taxon>
        <taxon>Blastobotrys</taxon>
    </lineage>
</organism>